<sequence>MNDHTATSLPPPGPGRPGPAPAAPAAGPAERIAALLLDRAHPRPHHPGTPGNPRRPAGLTHQTLRHLTDLVAQARPGTDAAFIVHTLIALLESDAAGALTGARDRSLRDLVGELLA</sequence>
<name>A0A852V3B5_9ACTN</name>
<dbReference type="Proteomes" id="UP000576393">
    <property type="component" value="Unassembled WGS sequence"/>
</dbReference>
<reference evidence="2 3" key="1">
    <citation type="submission" date="2020-07" db="EMBL/GenBank/DDBJ databases">
        <title>Sequencing the genomes of 1000 actinobacteria strains.</title>
        <authorList>
            <person name="Klenk H.-P."/>
        </authorList>
    </citation>
    <scope>NUCLEOTIDE SEQUENCE [LARGE SCALE GENOMIC DNA]</scope>
    <source>
        <strain evidence="2 3">DSM 45763</strain>
    </source>
</reference>
<evidence type="ECO:0000256" key="1">
    <source>
        <dbReference type="SAM" id="MobiDB-lite"/>
    </source>
</evidence>
<gene>
    <name evidence="2" type="ORF">HDA43_003915</name>
</gene>
<feature type="compositionally biased region" description="Pro residues" evidence="1">
    <location>
        <begin position="9"/>
        <end position="22"/>
    </location>
</feature>
<evidence type="ECO:0000313" key="3">
    <source>
        <dbReference type="Proteomes" id="UP000576393"/>
    </source>
</evidence>
<accession>A0A852V3B5</accession>
<feature type="region of interest" description="Disordered" evidence="1">
    <location>
        <begin position="1"/>
        <end position="59"/>
    </location>
</feature>
<keyword evidence="3" id="KW-1185">Reference proteome</keyword>
<protein>
    <submittedName>
        <fullName evidence="2">Uncharacterized protein</fullName>
    </submittedName>
</protein>
<evidence type="ECO:0000313" key="2">
    <source>
        <dbReference type="EMBL" id="NYF41714.1"/>
    </source>
</evidence>
<comment type="caution">
    <text evidence="2">The sequence shown here is derived from an EMBL/GenBank/DDBJ whole genome shotgun (WGS) entry which is preliminary data.</text>
</comment>
<organism evidence="2 3">
    <name type="scientific">Streptosporangium sandarakinum</name>
    <dbReference type="NCBI Taxonomy" id="1260955"/>
    <lineage>
        <taxon>Bacteria</taxon>
        <taxon>Bacillati</taxon>
        <taxon>Actinomycetota</taxon>
        <taxon>Actinomycetes</taxon>
        <taxon>Streptosporangiales</taxon>
        <taxon>Streptosporangiaceae</taxon>
        <taxon>Streptosporangium</taxon>
    </lineage>
</organism>
<dbReference type="EMBL" id="JACCCO010000002">
    <property type="protein sequence ID" value="NYF41714.1"/>
    <property type="molecule type" value="Genomic_DNA"/>
</dbReference>
<proteinExistence type="predicted"/>
<dbReference type="AlphaFoldDB" id="A0A852V3B5"/>
<dbReference type="RefSeq" id="WP_179823693.1">
    <property type="nucleotide sequence ID" value="NZ_JACCCO010000002.1"/>
</dbReference>